<evidence type="ECO:0000259" key="2">
    <source>
        <dbReference type="PROSITE" id="PS50943"/>
    </source>
</evidence>
<proteinExistence type="predicted"/>
<feature type="region of interest" description="Disordered" evidence="1">
    <location>
        <begin position="93"/>
        <end position="115"/>
    </location>
</feature>
<dbReference type="HOGENOM" id="CLU_105312_0_0_10"/>
<gene>
    <name evidence="3" type="ORF">HMPREF9450_02185</name>
</gene>
<dbReference type="EMBL" id="ADLD01000013">
    <property type="protein sequence ID" value="EHB92136.1"/>
    <property type="molecule type" value="Genomic_DNA"/>
</dbReference>
<organism evidence="3 4">
    <name type="scientific">Alistipes indistinctus YIT 12060</name>
    <dbReference type="NCBI Taxonomy" id="742725"/>
    <lineage>
        <taxon>Bacteria</taxon>
        <taxon>Pseudomonadati</taxon>
        <taxon>Bacteroidota</taxon>
        <taxon>Bacteroidia</taxon>
        <taxon>Bacteroidales</taxon>
        <taxon>Rikenellaceae</taxon>
        <taxon>Alistipes</taxon>
    </lineage>
</organism>
<feature type="region of interest" description="Disordered" evidence="1">
    <location>
        <begin position="153"/>
        <end position="198"/>
    </location>
</feature>
<dbReference type="InterPro" id="IPR010982">
    <property type="entry name" value="Lambda_DNA-bd_dom_sf"/>
</dbReference>
<feature type="compositionally biased region" description="Polar residues" evidence="1">
    <location>
        <begin position="156"/>
        <end position="198"/>
    </location>
</feature>
<dbReference type="CDD" id="cd00093">
    <property type="entry name" value="HTH_XRE"/>
    <property type="match status" value="1"/>
</dbReference>
<accession>G5H999</accession>
<evidence type="ECO:0000256" key="1">
    <source>
        <dbReference type="SAM" id="MobiDB-lite"/>
    </source>
</evidence>
<keyword evidence="4" id="KW-1185">Reference proteome</keyword>
<dbReference type="STRING" id="742725.HMPREF9450_02185"/>
<dbReference type="AlphaFoldDB" id="G5H999"/>
<comment type="caution">
    <text evidence="3">The sequence shown here is derived from an EMBL/GenBank/DDBJ whole genome shotgun (WGS) entry which is preliminary data.</text>
</comment>
<sequence length="229" mass="25285">MKDRLEKFIKTEGLTPSRFAEIMGVQPSSISHILGGRNKPSFDFIEKMLQRFPKLNPDWLLLGKGNIYRSISDNTVTPITTSSSQATIIPAATETNDASNTNRASSSGDSMGTTTITENNQQKAAGSLFDFTDNLTPRESHKMNQHGQSLGKIDFQETNPSTHQTPEIAPNHSTQSKIGTTTRAGTGSKSQSDSQNHTRIMNDVRQTSGIERIIIFFKDKTFISYTPDE</sequence>
<dbReference type="Proteomes" id="UP000006008">
    <property type="component" value="Unassembled WGS sequence"/>
</dbReference>
<name>G5H999_9BACT</name>
<dbReference type="PROSITE" id="PS50943">
    <property type="entry name" value="HTH_CROC1"/>
    <property type="match status" value="1"/>
</dbReference>
<dbReference type="Gene3D" id="1.10.260.40">
    <property type="entry name" value="lambda repressor-like DNA-binding domains"/>
    <property type="match status" value="1"/>
</dbReference>
<evidence type="ECO:0000313" key="4">
    <source>
        <dbReference type="Proteomes" id="UP000006008"/>
    </source>
</evidence>
<dbReference type="GeneID" id="92814793"/>
<dbReference type="SUPFAM" id="SSF47413">
    <property type="entry name" value="lambda repressor-like DNA-binding domains"/>
    <property type="match status" value="1"/>
</dbReference>
<dbReference type="OrthoDB" id="1034290at2"/>
<dbReference type="eggNOG" id="COG2522">
    <property type="taxonomic scope" value="Bacteria"/>
</dbReference>
<dbReference type="InterPro" id="IPR001387">
    <property type="entry name" value="Cro/C1-type_HTH"/>
</dbReference>
<dbReference type="Pfam" id="PF01381">
    <property type="entry name" value="HTH_3"/>
    <property type="match status" value="1"/>
</dbReference>
<reference evidence="3 4" key="1">
    <citation type="submission" date="2011-08" db="EMBL/GenBank/DDBJ databases">
        <title>The Genome Sequence of Alistipes indistinctus YIT 12060.</title>
        <authorList>
            <consortium name="The Broad Institute Genome Sequencing Platform"/>
            <person name="Earl A."/>
            <person name="Ward D."/>
            <person name="Feldgarden M."/>
            <person name="Gevers D."/>
            <person name="Morotomi M."/>
            <person name="Young S.K."/>
            <person name="Zeng Q."/>
            <person name="Gargeya S."/>
            <person name="Fitzgerald M."/>
            <person name="Haas B."/>
            <person name="Abouelleil A."/>
            <person name="Alvarado L."/>
            <person name="Arachchi H.M."/>
            <person name="Berlin A."/>
            <person name="Brown A."/>
            <person name="Chapman S.B."/>
            <person name="Chen Z."/>
            <person name="Dunbar C."/>
            <person name="Freedman E."/>
            <person name="Gearin G."/>
            <person name="Gellesch M."/>
            <person name="Goldberg J."/>
            <person name="Griggs A."/>
            <person name="Gujja S."/>
            <person name="Heiman D."/>
            <person name="Howarth C."/>
            <person name="Larson L."/>
            <person name="Lui A."/>
            <person name="MacDonald P.J.P."/>
            <person name="Montmayeur A."/>
            <person name="Murphy C."/>
            <person name="Neiman D."/>
            <person name="Pearson M."/>
            <person name="Priest M."/>
            <person name="Roberts A."/>
            <person name="Saif S."/>
            <person name="Shea T."/>
            <person name="Shenoy N."/>
            <person name="Sisk P."/>
            <person name="Stolte C."/>
            <person name="Sykes S."/>
            <person name="Wortman J."/>
            <person name="Nusbaum C."/>
            <person name="Birren B."/>
        </authorList>
    </citation>
    <scope>NUCLEOTIDE SEQUENCE [LARGE SCALE GENOMIC DNA]</scope>
    <source>
        <strain evidence="3 4">YIT 12060</strain>
    </source>
</reference>
<dbReference type="GO" id="GO:0003677">
    <property type="term" value="F:DNA binding"/>
    <property type="evidence" value="ECO:0007669"/>
    <property type="project" value="InterPro"/>
</dbReference>
<feature type="domain" description="HTH cro/C1-type" evidence="2">
    <location>
        <begin position="5"/>
        <end position="60"/>
    </location>
</feature>
<dbReference type="SMART" id="SM00530">
    <property type="entry name" value="HTH_XRE"/>
    <property type="match status" value="1"/>
</dbReference>
<protein>
    <recommendedName>
        <fullName evidence="2">HTH cro/C1-type domain-containing protein</fullName>
    </recommendedName>
</protein>
<dbReference type="RefSeq" id="WP_009134991.1">
    <property type="nucleotide sequence ID" value="NZ_CP102250.1"/>
</dbReference>
<evidence type="ECO:0000313" key="3">
    <source>
        <dbReference type="EMBL" id="EHB92136.1"/>
    </source>
</evidence>